<keyword evidence="4" id="KW-0732">Signal</keyword>
<dbReference type="KEGG" id="spai:FPZ24_12145"/>
<name>A0A5B8LK77_9SPHN</name>
<organism evidence="7 8">
    <name type="scientific">Sphingomonas panacisoli</name>
    <dbReference type="NCBI Taxonomy" id="1813879"/>
    <lineage>
        <taxon>Bacteria</taxon>
        <taxon>Pseudomonadati</taxon>
        <taxon>Pseudomonadota</taxon>
        <taxon>Alphaproteobacteria</taxon>
        <taxon>Sphingomonadales</taxon>
        <taxon>Sphingomonadaceae</taxon>
        <taxon>Sphingomonas</taxon>
    </lineage>
</organism>
<dbReference type="CDD" id="cd10918">
    <property type="entry name" value="CE4_NodB_like_5s_6s"/>
    <property type="match status" value="1"/>
</dbReference>
<dbReference type="Proteomes" id="UP000315673">
    <property type="component" value="Chromosome"/>
</dbReference>
<accession>A0A5B8LK77</accession>
<dbReference type="PANTHER" id="PTHR34216:SF7">
    <property type="entry name" value="POLY-BETA-1,6-N-ACETYL-D-GLUCOSAMINE N-DEACETYLASE"/>
    <property type="match status" value="1"/>
</dbReference>
<comment type="similarity">
    <text evidence="2">Belongs to the polysaccharide deacetylase family.</text>
</comment>
<evidence type="ECO:0000259" key="6">
    <source>
        <dbReference type="PROSITE" id="PS51677"/>
    </source>
</evidence>
<keyword evidence="8" id="KW-1185">Reference proteome</keyword>
<dbReference type="InterPro" id="IPR011330">
    <property type="entry name" value="Glyco_hydro/deAcase_b/a-brl"/>
</dbReference>
<dbReference type="InterPro" id="IPR051398">
    <property type="entry name" value="Polysacch_Deacetylase"/>
</dbReference>
<evidence type="ECO:0000313" key="7">
    <source>
        <dbReference type="EMBL" id="QDZ08135.1"/>
    </source>
</evidence>
<evidence type="ECO:0000256" key="1">
    <source>
        <dbReference type="ARBA" id="ARBA00003236"/>
    </source>
</evidence>
<gene>
    <name evidence="7" type="ORF">FPZ24_12145</name>
</gene>
<protein>
    <recommendedName>
        <fullName evidence="3">Chitooligosaccharide deacetylase</fullName>
    </recommendedName>
    <alternativeName>
        <fullName evidence="5">Nodulation protein B</fullName>
    </alternativeName>
</protein>
<sequence>MGRLLTNALYWLGLVLFHLRLDGLVRWLGRGNVKVLLYHDVEAHETDYTAGLDCTTRTEAFAAHLDWLRQHYTVVSLETFLAGEAPRRAAVITFDDGYHSVYRNAWPALRERGMPATVYLISGVVDNVAMVWVNELNYWLRAEPGFTRSVVEKDVGVPAGLSVPDVISHCRMNYDPQRIFAALGRIRVKFPDAHQAAVALSQLYVSWDDVREMQQAGMTFGNHTITHPNLERLSDDEQFAEFAGAQDAIGRKIGLVTSLAYPFGHHSGSSADIAARAGLTSIGEVGGANRRLNPMAIGRTHIGDETVAGLFARVEVVEPIKARLRALGG</sequence>
<dbReference type="AlphaFoldDB" id="A0A5B8LK77"/>
<dbReference type="GO" id="GO:0016810">
    <property type="term" value="F:hydrolase activity, acting on carbon-nitrogen (but not peptide) bonds"/>
    <property type="evidence" value="ECO:0007669"/>
    <property type="project" value="InterPro"/>
</dbReference>
<dbReference type="SUPFAM" id="SSF88713">
    <property type="entry name" value="Glycoside hydrolase/deacetylase"/>
    <property type="match status" value="1"/>
</dbReference>
<reference evidence="7 8" key="1">
    <citation type="submission" date="2019-07" db="EMBL/GenBank/DDBJ databases">
        <title>Full genome sequence of Sphingomonas sp. 4R-6-7(HKS19).</title>
        <authorList>
            <person name="Im W.-T."/>
        </authorList>
    </citation>
    <scope>NUCLEOTIDE SEQUENCE [LARGE SCALE GENOMIC DNA]</scope>
    <source>
        <strain evidence="7 8">HKS19</strain>
    </source>
</reference>
<dbReference type="PANTHER" id="PTHR34216">
    <property type="match status" value="1"/>
</dbReference>
<evidence type="ECO:0000256" key="4">
    <source>
        <dbReference type="ARBA" id="ARBA00022729"/>
    </source>
</evidence>
<dbReference type="OrthoDB" id="9814639at2"/>
<dbReference type="RefSeq" id="WP_146572347.1">
    <property type="nucleotide sequence ID" value="NZ_CP042306.1"/>
</dbReference>
<evidence type="ECO:0000313" key="8">
    <source>
        <dbReference type="Proteomes" id="UP000315673"/>
    </source>
</evidence>
<comment type="function">
    <text evidence="1">Is involved in generating a small heat-stable compound (Nod), an acylated oligomer of N-acetylglucosamine, that stimulates mitosis in various plant protoplasts.</text>
</comment>
<feature type="domain" description="NodB homology" evidence="6">
    <location>
        <begin position="88"/>
        <end position="329"/>
    </location>
</feature>
<dbReference type="Pfam" id="PF01522">
    <property type="entry name" value="Polysacc_deac_1"/>
    <property type="match status" value="1"/>
</dbReference>
<dbReference type="GO" id="GO:0005975">
    <property type="term" value="P:carbohydrate metabolic process"/>
    <property type="evidence" value="ECO:0007669"/>
    <property type="project" value="InterPro"/>
</dbReference>
<evidence type="ECO:0000256" key="3">
    <source>
        <dbReference type="ARBA" id="ARBA00020071"/>
    </source>
</evidence>
<dbReference type="InterPro" id="IPR002509">
    <property type="entry name" value="NODB_dom"/>
</dbReference>
<proteinExistence type="inferred from homology"/>
<dbReference type="EMBL" id="CP042306">
    <property type="protein sequence ID" value="QDZ08135.1"/>
    <property type="molecule type" value="Genomic_DNA"/>
</dbReference>
<dbReference type="Gene3D" id="3.20.20.370">
    <property type="entry name" value="Glycoside hydrolase/deacetylase"/>
    <property type="match status" value="1"/>
</dbReference>
<dbReference type="PROSITE" id="PS51677">
    <property type="entry name" value="NODB"/>
    <property type="match status" value="1"/>
</dbReference>
<evidence type="ECO:0000256" key="2">
    <source>
        <dbReference type="ARBA" id="ARBA00010973"/>
    </source>
</evidence>
<evidence type="ECO:0000256" key="5">
    <source>
        <dbReference type="ARBA" id="ARBA00032976"/>
    </source>
</evidence>